<gene>
    <name evidence="2" type="ORF">MC70_017740</name>
</gene>
<name>A0AAP8PFB6_SERMA</name>
<comment type="caution">
    <text evidence="2">The sequence shown here is derived from an EMBL/GenBank/DDBJ whole genome shotgun (WGS) entry which is preliminary data.</text>
</comment>
<proteinExistence type="predicted"/>
<dbReference type="Proteomes" id="UP000030378">
    <property type="component" value="Unassembled WGS sequence"/>
</dbReference>
<reference evidence="3" key="1">
    <citation type="submission" date="2017-12" db="EMBL/GenBank/DDBJ databases">
        <title>FDA dAtabase for Regulatory Grade micrObial Sequences (FDA-ARGOS): Supporting development and validation of Infectious Disease Dx tests.</title>
        <authorList>
            <person name="Campos J."/>
            <person name="Goldberg B."/>
            <person name="Tallon L."/>
            <person name="Sadzewicz L."/>
            <person name="Sengamalay N."/>
            <person name="Ott S."/>
            <person name="Godinez A."/>
            <person name="Nagaraj S."/>
            <person name="Vavikolanu K."/>
            <person name="Vyas G."/>
            <person name="Nadendla S."/>
            <person name="Aluvathingal J."/>
            <person name="Geyer C."/>
            <person name="Nandy P."/>
            <person name="Hobson J."/>
            <person name="Sichtig H."/>
        </authorList>
    </citation>
    <scope>NUCLEOTIDE SEQUENCE [LARGE SCALE GENOMIC DNA]</scope>
    <source>
        <strain evidence="3">FDAARGOS_79</strain>
    </source>
</reference>
<dbReference type="RefSeq" id="WP_102985132.1">
    <property type="nucleotide sequence ID" value="NZ_JTBC02000008.1"/>
</dbReference>
<sequence>MNQQQQGYNPLAPEIGPTADQMLQAYRDKAAALRGEQAQQNPQSFNPYQPQEPQEDTQGKHIANMEQWLAPVKMDAFSASDKYTEEKHDNFLQNLESDPAVKEYGEQFHAYLESLLQAVNAGQIDQQTAQEMGQNYLENVVKPIVTKHHKENDSGSFHKKREPEIPDIVKKVRGVK</sequence>
<protein>
    <submittedName>
        <fullName evidence="2">Uncharacterized protein</fullName>
    </submittedName>
</protein>
<evidence type="ECO:0000313" key="3">
    <source>
        <dbReference type="Proteomes" id="UP000030378"/>
    </source>
</evidence>
<dbReference type="EMBL" id="JTBC02000008">
    <property type="protein sequence ID" value="PNO65046.1"/>
    <property type="molecule type" value="Genomic_DNA"/>
</dbReference>
<feature type="region of interest" description="Disordered" evidence="1">
    <location>
        <begin position="25"/>
        <end position="59"/>
    </location>
</feature>
<evidence type="ECO:0000256" key="1">
    <source>
        <dbReference type="SAM" id="MobiDB-lite"/>
    </source>
</evidence>
<feature type="compositionally biased region" description="Polar residues" evidence="1">
    <location>
        <begin position="37"/>
        <end position="52"/>
    </location>
</feature>
<accession>A0AAP8PFB6</accession>
<organism evidence="2 3">
    <name type="scientific">Serratia marcescens</name>
    <dbReference type="NCBI Taxonomy" id="615"/>
    <lineage>
        <taxon>Bacteria</taxon>
        <taxon>Pseudomonadati</taxon>
        <taxon>Pseudomonadota</taxon>
        <taxon>Gammaproteobacteria</taxon>
        <taxon>Enterobacterales</taxon>
        <taxon>Yersiniaceae</taxon>
        <taxon>Serratia</taxon>
    </lineage>
</organism>
<dbReference type="AlphaFoldDB" id="A0AAP8PFB6"/>
<feature type="region of interest" description="Disordered" evidence="1">
    <location>
        <begin position="149"/>
        <end position="176"/>
    </location>
</feature>
<evidence type="ECO:0000313" key="2">
    <source>
        <dbReference type="EMBL" id="PNO65046.1"/>
    </source>
</evidence>
<feature type="compositionally biased region" description="Basic and acidic residues" evidence="1">
    <location>
        <begin position="161"/>
        <end position="170"/>
    </location>
</feature>